<dbReference type="InterPro" id="IPR045034">
    <property type="entry name" value="O-acyltransferase_WSD1-like"/>
</dbReference>
<comment type="caution">
    <text evidence="10">The sequence shown here is derived from an EMBL/GenBank/DDBJ whole genome shotgun (WGS) entry which is preliminary data.</text>
</comment>
<sequence length="473" mass="54309">MKLNTSDQYLDGIDTLFMQCEHPRRLMTVTSLWTFQHRLDAKQVYRILDRLCQSYPRFARVPRRGSFFKAARWTVSVGWCPDQNVVLHTLSEPTKIALQDYCSKQVVSPFDYTKPLWELHAISGLEGDQCALFWKAHHALSDGQGFIRSLLSTTSLDASLKKLEEQQQGSRRNKHKRNTIGLPKQIWDMFPNYITALILSVWYFVSQAHLLWITLYHDLYSMILCILPVSRKDFIYRELQSHEKEMAWSDDVRLQDINTVRKVFGGTLNDVMLAVVTRCVKNYLESVGDRHDNYVSFIIPVSLRKPNDWSCHNVVSGSWGFFSMKDLSTKDLIDQVQTEMKAVKTSFMVRFLYDFVQLVWGNIPALSLPLCVYNHICDVSHGVFTNIPGPTKPISFAGQQILEYRAFPPQSGKGSIGIALVSYDGNVSIGVIADVHRKYPRLADSICARFANEFKFMLDEAKMESSKRETCSL</sequence>
<keyword evidence="3" id="KW-0808">Transferase</keyword>
<gene>
    <name evidence="10" type="ORF">HPULCUR_002803</name>
</gene>
<accession>A0ABP9XRJ6</accession>
<dbReference type="EMBL" id="BAABUJ010000008">
    <property type="protein sequence ID" value="GAA5797419.1"/>
    <property type="molecule type" value="Genomic_DNA"/>
</dbReference>
<evidence type="ECO:0000256" key="4">
    <source>
        <dbReference type="ARBA" id="ARBA00023315"/>
    </source>
</evidence>
<comment type="catalytic activity">
    <reaction evidence="6">
        <text>a long chain fatty alcohol + a fatty acyl-CoA = a long-chain alcohol wax ester + CoA</text>
        <dbReference type="Rhea" id="RHEA:38443"/>
        <dbReference type="ChEBI" id="CHEBI:17135"/>
        <dbReference type="ChEBI" id="CHEBI:57287"/>
        <dbReference type="ChEBI" id="CHEBI:77636"/>
        <dbReference type="ChEBI" id="CHEBI:235323"/>
        <dbReference type="EC" id="2.3.1.75"/>
    </reaction>
</comment>
<comment type="pathway">
    <text evidence="2">Lipid metabolism.</text>
</comment>
<reference evidence="10 11" key="1">
    <citation type="submission" date="2024-04" db="EMBL/GenBank/DDBJ databases">
        <title>genome sequences of Mucor flavus KT1a and Helicostylum pulchrum KT1b strains isolation_sourced from the surface of a dry-aged beef.</title>
        <authorList>
            <person name="Toyotome T."/>
            <person name="Hosono M."/>
            <person name="Torimaru M."/>
            <person name="Fukuda K."/>
            <person name="Mikami N."/>
        </authorList>
    </citation>
    <scope>NUCLEOTIDE SEQUENCE [LARGE SCALE GENOMIC DNA]</scope>
    <source>
        <strain evidence="10 11">KT1b</strain>
    </source>
</reference>
<dbReference type="PANTHER" id="PTHR31650:SF1">
    <property type="entry name" value="WAX ESTER SYNTHASE_DIACYLGLYCEROL ACYLTRANSFERASE 4-RELATED"/>
    <property type="match status" value="1"/>
</dbReference>
<evidence type="ECO:0000256" key="7">
    <source>
        <dbReference type="ARBA" id="ARBA00048109"/>
    </source>
</evidence>
<evidence type="ECO:0008006" key="12">
    <source>
        <dbReference type="Google" id="ProtNLM"/>
    </source>
</evidence>
<keyword evidence="4" id="KW-0012">Acyltransferase</keyword>
<proteinExistence type="inferred from homology"/>
<evidence type="ECO:0000313" key="10">
    <source>
        <dbReference type="EMBL" id="GAA5797419.1"/>
    </source>
</evidence>
<evidence type="ECO:0000259" key="8">
    <source>
        <dbReference type="Pfam" id="PF03007"/>
    </source>
</evidence>
<evidence type="ECO:0000256" key="2">
    <source>
        <dbReference type="ARBA" id="ARBA00005189"/>
    </source>
</evidence>
<name>A0ABP9XRJ6_9FUNG</name>
<comment type="similarity">
    <text evidence="5">In the N-terminal section; belongs to the long-chain O-acyltransferase family.</text>
</comment>
<evidence type="ECO:0000313" key="11">
    <source>
        <dbReference type="Proteomes" id="UP001476247"/>
    </source>
</evidence>
<evidence type="ECO:0000256" key="1">
    <source>
        <dbReference type="ARBA" id="ARBA00004771"/>
    </source>
</evidence>
<evidence type="ECO:0000256" key="3">
    <source>
        <dbReference type="ARBA" id="ARBA00022679"/>
    </source>
</evidence>
<dbReference type="Pfam" id="PF06974">
    <property type="entry name" value="WS_DGAT_C"/>
    <property type="match status" value="1"/>
</dbReference>
<dbReference type="InterPro" id="IPR009721">
    <property type="entry name" value="O-acyltransferase_WSD1_C"/>
</dbReference>
<dbReference type="SUPFAM" id="SSF52777">
    <property type="entry name" value="CoA-dependent acyltransferases"/>
    <property type="match status" value="1"/>
</dbReference>
<dbReference type="InterPro" id="IPR004255">
    <property type="entry name" value="O-acyltransferase_WSD1_N"/>
</dbReference>
<feature type="domain" description="O-acyltransferase WSD1-like N-terminal" evidence="8">
    <location>
        <begin position="10"/>
        <end position="272"/>
    </location>
</feature>
<comment type="catalytic activity">
    <reaction evidence="7">
        <text>an acyl-CoA + a 1,2-diacyl-sn-glycerol = a triacyl-sn-glycerol + CoA</text>
        <dbReference type="Rhea" id="RHEA:10868"/>
        <dbReference type="ChEBI" id="CHEBI:17815"/>
        <dbReference type="ChEBI" id="CHEBI:57287"/>
        <dbReference type="ChEBI" id="CHEBI:58342"/>
        <dbReference type="ChEBI" id="CHEBI:64615"/>
        <dbReference type="EC" id="2.3.1.20"/>
    </reaction>
</comment>
<dbReference type="PANTHER" id="PTHR31650">
    <property type="entry name" value="O-ACYLTRANSFERASE (WSD1-LIKE) FAMILY PROTEIN"/>
    <property type="match status" value="1"/>
</dbReference>
<comment type="pathway">
    <text evidence="1">Glycerolipid metabolism; triacylglycerol biosynthesis.</text>
</comment>
<dbReference type="Proteomes" id="UP001476247">
    <property type="component" value="Unassembled WGS sequence"/>
</dbReference>
<organism evidence="10 11">
    <name type="scientific">Helicostylum pulchrum</name>
    <dbReference type="NCBI Taxonomy" id="562976"/>
    <lineage>
        <taxon>Eukaryota</taxon>
        <taxon>Fungi</taxon>
        <taxon>Fungi incertae sedis</taxon>
        <taxon>Mucoromycota</taxon>
        <taxon>Mucoromycotina</taxon>
        <taxon>Mucoromycetes</taxon>
        <taxon>Mucorales</taxon>
        <taxon>Mucorineae</taxon>
        <taxon>Mucoraceae</taxon>
        <taxon>Helicostylum</taxon>
    </lineage>
</organism>
<evidence type="ECO:0000259" key="9">
    <source>
        <dbReference type="Pfam" id="PF06974"/>
    </source>
</evidence>
<dbReference type="Pfam" id="PF03007">
    <property type="entry name" value="WS_DGAT_cat"/>
    <property type="match status" value="1"/>
</dbReference>
<feature type="domain" description="O-acyltransferase WSD1 C-terminal" evidence="9">
    <location>
        <begin position="331"/>
        <end position="436"/>
    </location>
</feature>
<evidence type="ECO:0000256" key="5">
    <source>
        <dbReference type="ARBA" id="ARBA00024360"/>
    </source>
</evidence>
<keyword evidence="11" id="KW-1185">Reference proteome</keyword>
<evidence type="ECO:0000256" key="6">
    <source>
        <dbReference type="ARBA" id="ARBA00047604"/>
    </source>
</evidence>
<protein>
    <recommendedName>
        <fullName evidence="12">Diacylglycerol O-acyltransferase</fullName>
    </recommendedName>
</protein>